<reference evidence="2" key="1">
    <citation type="journal article" date="2019" name="Int. J. Syst. Evol. Microbiol.">
        <title>The Global Catalogue of Microorganisms (GCM) 10K type strain sequencing project: providing services to taxonomists for standard genome sequencing and annotation.</title>
        <authorList>
            <consortium name="The Broad Institute Genomics Platform"/>
            <consortium name="The Broad Institute Genome Sequencing Center for Infectious Disease"/>
            <person name="Wu L."/>
            <person name="Ma J."/>
        </authorList>
    </citation>
    <scope>NUCLEOTIDE SEQUENCE [LARGE SCALE GENOMIC DNA]</scope>
    <source>
        <strain evidence="2">WYCCWR 12678</strain>
    </source>
</reference>
<dbReference type="SUPFAM" id="SSF52540">
    <property type="entry name" value="P-loop containing nucleoside triphosphate hydrolases"/>
    <property type="match status" value="1"/>
</dbReference>
<evidence type="ECO:0008006" key="3">
    <source>
        <dbReference type="Google" id="ProtNLM"/>
    </source>
</evidence>
<keyword evidence="2" id="KW-1185">Reference proteome</keyword>
<dbReference type="InterPro" id="IPR027417">
    <property type="entry name" value="P-loop_NTPase"/>
</dbReference>
<organism evidence="1 2">
    <name type="scientific">Effusibacillus consociatus</name>
    <dbReference type="NCBI Taxonomy" id="1117041"/>
    <lineage>
        <taxon>Bacteria</taxon>
        <taxon>Bacillati</taxon>
        <taxon>Bacillota</taxon>
        <taxon>Bacilli</taxon>
        <taxon>Bacillales</taxon>
        <taxon>Alicyclobacillaceae</taxon>
        <taxon>Effusibacillus</taxon>
    </lineage>
</organism>
<evidence type="ECO:0000313" key="1">
    <source>
        <dbReference type="EMBL" id="MFC4767159.1"/>
    </source>
</evidence>
<dbReference type="Gene3D" id="3.40.50.300">
    <property type="entry name" value="P-loop containing nucleotide triphosphate hydrolases"/>
    <property type="match status" value="1"/>
</dbReference>
<dbReference type="Proteomes" id="UP001596002">
    <property type="component" value="Unassembled WGS sequence"/>
</dbReference>
<gene>
    <name evidence="1" type="ORF">ACFO8Q_07250</name>
</gene>
<protein>
    <recommendedName>
        <fullName evidence="3">AAA domain-containing protein</fullName>
    </recommendedName>
</protein>
<dbReference type="RefSeq" id="WP_380025076.1">
    <property type="nucleotide sequence ID" value="NZ_JBHSHC010000050.1"/>
</dbReference>
<evidence type="ECO:0000313" key="2">
    <source>
        <dbReference type="Proteomes" id="UP001596002"/>
    </source>
</evidence>
<proteinExistence type="predicted"/>
<comment type="caution">
    <text evidence="1">The sequence shown here is derived from an EMBL/GenBank/DDBJ whole genome shotgun (WGS) entry which is preliminary data.</text>
</comment>
<sequence>MAEKQMAREGGETLIVGMYSPKPGMGASTVARQLAVHAASENHKVLLVELDYRYPSTAAVWQLADRDRCLETAVLDAQTKRNWKLNEYLMRPEQPKKDGAACRVKTRGTQKLSARLHVLAPSGLRGFEQCPEEPETFISDLLRQTQQQGFQWVVLDIPSEIDSVLALSALQNVEVCILLLDETEGNYRIAQQRMSLMQTLGVPGRMLSIHNRWRPGRICWVETQKPEEWAQPVASFPFVGSLGKSSLTPARPFSWRYRKALRQLFQVLLQMEKEMLSKKNERGLPI</sequence>
<name>A0ABV9Q042_9BACL</name>
<accession>A0ABV9Q042</accession>
<dbReference type="EMBL" id="JBHSHC010000050">
    <property type="protein sequence ID" value="MFC4767159.1"/>
    <property type="molecule type" value="Genomic_DNA"/>
</dbReference>